<organism evidence="2">
    <name type="scientific">marine sediment metagenome</name>
    <dbReference type="NCBI Taxonomy" id="412755"/>
    <lineage>
        <taxon>unclassified sequences</taxon>
        <taxon>metagenomes</taxon>
        <taxon>ecological metagenomes</taxon>
    </lineage>
</organism>
<dbReference type="Gene3D" id="3.30.300.10">
    <property type="match status" value="1"/>
</dbReference>
<dbReference type="SUPFAM" id="SSF54810">
    <property type="entry name" value="GMP synthetase C-terminal dimerisation domain"/>
    <property type="match status" value="1"/>
</dbReference>
<name>X1VLC9_9ZZZZ</name>
<dbReference type="GO" id="GO:0005524">
    <property type="term" value="F:ATP binding"/>
    <property type="evidence" value="ECO:0007669"/>
    <property type="project" value="InterPro"/>
</dbReference>
<comment type="caution">
    <text evidence="2">The sequence shown here is derived from an EMBL/GenBank/DDBJ whole genome shotgun (WGS) entry which is preliminary data.</text>
</comment>
<dbReference type="SUPFAM" id="SSF52540">
    <property type="entry name" value="P-loop containing nucleoside triphosphate hydrolases"/>
    <property type="match status" value="1"/>
</dbReference>
<evidence type="ECO:0000313" key="2">
    <source>
        <dbReference type="EMBL" id="GAJ09060.1"/>
    </source>
</evidence>
<dbReference type="EMBL" id="BARW01034687">
    <property type="protein sequence ID" value="GAJ09060.1"/>
    <property type="molecule type" value="Genomic_DNA"/>
</dbReference>
<dbReference type="GO" id="GO:0003922">
    <property type="term" value="F:GMP synthase (glutamine-hydrolyzing) activity"/>
    <property type="evidence" value="ECO:0007669"/>
    <property type="project" value="InterPro"/>
</dbReference>
<reference evidence="2" key="1">
    <citation type="journal article" date="2014" name="Front. Microbiol.">
        <title>High frequency of phylogenetically diverse reductive dehalogenase-homologous genes in deep subseafloor sedimentary metagenomes.</title>
        <authorList>
            <person name="Kawai M."/>
            <person name="Futagami T."/>
            <person name="Toyoda A."/>
            <person name="Takaki Y."/>
            <person name="Nishi S."/>
            <person name="Hori S."/>
            <person name="Arai W."/>
            <person name="Tsubouchi T."/>
            <person name="Morono Y."/>
            <person name="Uchiyama I."/>
            <person name="Ito T."/>
            <person name="Fujiyama A."/>
            <person name="Inagaki F."/>
            <person name="Takami H."/>
        </authorList>
    </citation>
    <scope>NUCLEOTIDE SEQUENCE</scope>
    <source>
        <strain evidence="2">Expedition CK06-06</strain>
    </source>
</reference>
<dbReference type="InterPro" id="IPR027417">
    <property type="entry name" value="P-loop_NTPase"/>
</dbReference>
<evidence type="ECO:0000259" key="1">
    <source>
        <dbReference type="Pfam" id="PF00958"/>
    </source>
</evidence>
<proteinExistence type="predicted"/>
<accession>X1VLC9</accession>
<dbReference type="Pfam" id="PF00958">
    <property type="entry name" value="GMP_synt_C"/>
    <property type="match status" value="1"/>
</dbReference>
<gene>
    <name evidence="2" type="ORF">S12H4_54295</name>
</gene>
<sequence>MRKIVLCNQKGGVGKTATSVNLAAGIKKGKRAFGNIIVIRSVESKNAMTAQPTKVPFKILEKIQKRIVHEIPQVTKVLYDLTPKPPSTIEYI</sequence>
<protein>
    <recommendedName>
        <fullName evidence="1">GMP synthase C-terminal domain-containing protein</fullName>
    </recommendedName>
</protein>
<dbReference type="InterPro" id="IPR001674">
    <property type="entry name" value="GMP_synth_C"/>
</dbReference>
<dbReference type="AlphaFoldDB" id="X1VLC9"/>
<feature type="domain" description="GMP synthase C-terminal" evidence="1">
    <location>
        <begin position="23"/>
        <end position="91"/>
    </location>
</feature>